<dbReference type="PANTHER" id="PTHR46847:SF1">
    <property type="entry name" value="D-ALLOSE-BINDING PERIPLASMIC PROTEIN-RELATED"/>
    <property type="match status" value="1"/>
</dbReference>
<evidence type="ECO:0000256" key="3">
    <source>
        <dbReference type="ARBA" id="ARBA00022729"/>
    </source>
</evidence>
<evidence type="ECO:0000256" key="4">
    <source>
        <dbReference type="SAM" id="SignalP"/>
    </source>
</evidence>
<dbReference type="Pfam" id="PF13407">
    <property type="entry name" value="Peripla_BP_4"/>
    <property type="match status" value="1"/>
</dbReference>
<dbReference type="AlphaFoldDB" id="A0A917ZKF1"/>
<organism evidence="6 7">
    <name type="scientific">Marinobacterium nitratireducens</name>
    <dbReference type="NCBI Taxonomy" id="518897"/>
    <lineage>
        <taxon>Bacteria</taxon>
        <taxon>Pseudomonadati</taxon>
        <taxon>Pseudomonadota</taxon>
        <taxon>Gammaproteobacteria</taxon>
        <taxon>Oceanospirillales</taxon>
        <taxon>Oceanospirillaceae</taxon>
        <taxon>Marinobacterium</taxon>
    </lineage>
</organism>
<evidence type="ECO:0000313" key="7">
    <source>
        <dbReference type="Proteomes" id="UP000599578"/>
    </source>
</evidence>
<sequence>MNKKLLSAVCMSLALSGTASAQELKVGIAMATYDDNFMTLLRTGMEQYANEIGVDAQIEDGKNEVGTQFNQIQNFIASGIDAIVVSPVDTDATVSISDAAEAAGIPLVYVNRQPINVDVLPDNQAFVASNEVDSGTLQTQEVCRLLGGKGKVLVLMGALTDQTGIQRTKDIHDVIATPECSRMEVVAEESGLWQRTMGNNIMTNWLSAGLEFDAVIANNDEMAIGAIQAMKATGIDMDKVVVAGVDATADALQAMQAGELDVTVFQDAKSQGRGAVDAAVRLAKGEDVDQKVWVPFELVTPENMQSYIDRN</sequence>
<feature type="chain" id="PRO_5037755723" evidence="4">
    <location>
        <begin position="22"/>
        <end position="311"/>
    </location>
</feature>
<evidence type="ECO:0000313" key="6">
    <source>
        <dbReference type="EMBL" id="GGO84551.1"/>
    </source>
</evidence>
<keyword evidence="7" id="KW-1185">Reference proteome</keyword>
<dbReference type="GO" id="GO:0030246">
    <property type="term" value="F:carbohydrate binding"/>
    <property type="evidence" value="ECO:0007669"/>
    <property type="project" value="UniProtKB-ARBA"/>
</dbReference>
<dbReference type="SUPFAM" id="SSF53822">
    <property type="entry name" value="Periplasmic binding protein-like I"/>
    <property type="match status" value="1"/>
</dbReference>
<accession>A0A917ZKF1</accession>
<comment type="subcellular location">
    <subcellularLocation>
        <location evidence="1">Cell envelope</location>
    </subcellularLocation>
</comment>
<dbReference type="CDD" id="cd06301">
    <property type="entry name" value="PBP1_rhizopine_binding-like"/>
    <property type="match status" value="1"/>
</dbReference>
<comment type="similarity">
    <text evidence="2">Belongs to the bacterial solute-binding protein 2 family.</text>
</comment>
<dbReference type="EMBL" id="BMLT01000007">
    <property type="protein sequence ID" value="GGO84551.1"/>
    <property type="molecule type" value="Genomic_DNA"/>
</dbReference>
<feature type="signal peptide" evidence="4">
    <location>
        <begin position="1"/>
        <end position="21"/>
    </location>
</feature>
<dbReference type="InterPro" id="IPR028082">
    <property type="entry name" value="Peripla_BP_I"/>
</dbReference>
<proteinExistence type="inferred from homology"/>
<evidence type="ECO:0000256" key="2">
    <source>
        <dbReference type="ARBA" id="ARBA00007639"/>
    </source>
</evidence>
<protein>
    <submittedName>
        <fullName evidence="6">Rhizopine-binding protein</fullName>
    </submittedName>
</protein>
<feature type="domain" description="Periplasmic binding protein" evidence="5">
    <location>
        <begin position="26"/>
        <end position="286"/>
    </location>
</feature>
<name>A0A917ZKF1_9GAMM</name>
<comment type="caution">
    <text evidence="6">The sequence shown here is derived from an EMBL/GenBank/DDBJ whole genome shotgun (WGS) entry which is preliminary data.</text>
</comment>
<dbReference type="Proteomes" id="UP000599578">
    <property type="component" value="Unassembled WGS sequence"/>
</dbReference>
<reference evidence="6 7" key="1">
    <citation type="journal article" date="2014" name="Int. J. Syst. Evol. Microbiol.">
        <title>Complete genome sequence of Corynebacterium casei LMG S-19264T (=DSM 44701T), isolated from a smear-ripened cheese.</title>
        <authorList>
            <consortium name="US DOE Joint Genome Institute (JGI-PGF)"/>
            <person name="Walter F."/>
            <person name="Albersmeier A."/>
            <person name="Kalinowski J."/>
            <person name="Ruckert C."/>
        </authorList>
    </citation>
    <scope>NUCLEOTIDE SEQUENCE [LARGE SCALE GENOMIC DNA]</scope>
    <source>
        <strain evidence="6 7">CGMCC 1.7286</strain>
    </source>
</reference>
<evidence type="ECO:0000256" key="1">
    <source>
        <dbReference type="ARBA" id="ARBA00004196"/>
    </source>
</evidence>
<dbReference type="PANTHER" id="PTHR46847">
    <property type="entry name" value="D-ALLOSE-BINDING PERIPLASMIC PROTEIN-RELATED"/>
    <property type="match status" value="1"/>
</dbReference>
<dbReference type="Gene3D" id="3.40.50.2300">
    <property type="match status" value="2"/>
</dbReference>
<gene>
    <name evidence="6" type="primary">mocB</name>
    <name evidence="6" type="ORF">GCM10011348_31070</name>
</gene>
<dbReference type="RefSeq" id="WP_188861504.1">
    <property type="nucleotide sequence ID" value="NZ_BMLT01000007.1"/>
</dbReference>
<evidence type="ECO:0000259" key="5">
    <source>
        <dbReference type="Pfam" id="PF13407"/>
    </source>
</evidence>
<dbReference type="GO" id="GO:0030313">
    <property type="term" value="C:cell envelope"/>
    <property type="evidence" value="ECO:0007669"/>
    <property type="project" value="UniProtKB-SubCell"/>
</dbReference>
<dbReference type="GO" id="GO:0055085">
    <property type="term" value="P:transmembrane transport"/>
    <property type="evidence" value="ECO:0007669"/>
    <property type="project" value="UniProtKB-ARBA"/>
</dbReference>
<dbReference type="InterPro" id="IPR025997">
    <property type="entry name" value="SBP_2_dom"/>
</dbReference>
<keyword evidence="3 4" id="KW-0732">Signal</keyword>